<proteinExistence type="predicted"/>
<dbReference type="EMBL" id="JAAMPI010001197">
    <property type="protein sequence ID" value="KAF4626222.1"/>
    <property type="molecule type" value="Genomic_DNA"/>
</dbReference>
<dbReference type="OrthoDB" id="8249012at2759"/>
<evidence type="ECO:0000313" key="3">
    <source>
        <dbReference type="Proteomes" id="UP000566819"/>
    </source>
</evidence>
<dbReference type="PANTHER" id="PTHR30613">
    <property type="entry name" value="UNCHARACTERIZED PROTEIN YBIU-RELATED"/>
    <property type="match status" value="1"/>
</dbReference>
<feature type="region of interest" description="Disordered" evidence="1">
    <location>
        <begin position="1"/>
        <end position="39"/>
    </location>
</feature>
<name>A0A8H4RA08_9HELO</name>
<dbReference type="AlphaFoldDB" id="A0A8H4RA08"/>
<protein>
    <recommendedName>
        <fullName evidence="4">DUF1479-domain-containing protein</fullName>
    </recommendedName>
</protein>
<sequence>MIPGAKQKRIDRSTDRQSNLPHPNTSSSSGDSMKKKAMQKTNYKSMALFNRRARMSTMSSAMRWRNLKTAVQSKKEGDISSVFVSLSGGAPPVLPARFADVKKDLAVGQEEKLVASWGRLLTALEEEVKIISSRGPSVIPSIKFDELHGNIPDFHADLKRRGVAVIRSVIPTAEARAYKEEAENYVKENPSTRAFPAHDPQVFELYWSPPQVKARAHPNLLSTQRLLMNAWHSKDPAALISTSSPLIYADRLRIRQPGDSGFALGPHVDGGSVERWEKNGYGVSGVYDKIWQGEWENYDPWESSCRLPVVSDLYEGAGACSMFRMFQGWLSMSKTGPGEGTLQVNPMIKLTTAYTLLRPFFRSIKPFQVNASGLLSKEYLDASNWVLEPEYTATLQGANPGHSQEFAEALHPHLNLQKSMVHLPNIEPGDYVVWHCDGIHAVDKVHNGKTDSSVLYIPACPLTERNAVYLSRQRDTFLKGTPGPDFPGGKGESEHIGRPTLEYMKGVANTAGLQAMGLEKWQDSSAKLQGGERKMMRMANKILEFSKTV</sequence>
<dbReference type="SUPFAM" id="SSF51197">
    <property type="entry name" value="Clavaminate synthase-like"/>
    <property type="match status" value="1"/>
</dbReference>
<dbReference type="PANTHER" id="PTHR30613:SF1">
    <property type="entry name" value="DUF1479 DOMAIN PROTEIN (AFU_ORTHOLOGUE AFUA_5G09280)"/>
    <property type="match status" value="1"/>
</dbReference>
<dbReference type="Gene3D" id="2.60.120.330">
    <property type="entry name" value="B-lactam Antibiotic, Isopenicillin N Synthase, Chain"/>
    <property type="match status" value="1"/>
</dbReference>
<evidence type="ECO:0000313" key="2">
    <source>
        <dbReference type="EMBL" id="KAF4626222.1"/>
    </source>
</evidence>
<dbReference type="Pfam" id="PF07350">
    <property type="entry name" value="Gig2-like"/>
    <property type="match status" value="1"/>
</dbReference>
<keyword evidence="3" id="KW-1185">Reference proteome</keyword>
<gene>
    <name evidence="2" type="ORF">G7Y89_g11942</name>
</gene>
<feature type="compositionally biased region" description="Polar residues" evidence="1">
    <location>
        <begin position="16"/>
        <end position="31"/>
    </location>
</feature>
<dbReference type="Proteomes" id="UP000566819">
    <property type="component" value="Unassembled WGS sequence"/>
</dbReference>
<reference evidence="2 3" key="1">
    <citation type="submission" date="2020-03" db="EMBL/GenBank/DDBJ databases">
        <title>Draft Genome Sequence of Cudoniella acicularis.</title>
        <authorList>
            <person name="Buettner E."/>
            <person name="Kellner H."/>
        </authorList>
    </citation>
    <scope>NUCLEOTIDE SEQUENCE [LARGE SCALE GENOMIC DNA]</scope>
    <source>
        <strain evidence="2 3">DSM 108380</strain>
    </source>
</reference>
<organism evidence="2 3">
    <name type="scientific">Cudoniella acicularis</name>
    <dbReference type="NCBI Taxonomy" id="354080"/>
    <lineage>
        <taxon>Eukaryota</taxon>
        <taxon>Fungi</taxon>
        <taxon>Dikarya</taxon>
        <taxon>Ascomycota</taxon>
        <taxon>Pezizomycotina</taxon>
        <taxon>Leotiomycetes</taxon>
        <taxon>Helotiales</taxon>
        <taxon>Tricladiaceae</taxon>
        <taxon>Cudoniella</taxon>
    </lineage>
</organism>
<comment type="caution">
    <text evidence="2">The sequence shown here is derived from an EMBL/GenBank/DDBJ whole genome shotgun (WGS) entry which is preliminary data.</text>
</comment>
<dbReference type="InterPro" id="IPR027443">
    <property type="entry name" value="IPNS-like_sf"/>
</dbReference>
<evidence type="ECO:0000256" key="1">
    <source>
        <dbReference type="SAM" id="MobiDB-lite"/>
    </source>
</evidence>
<dbReference type="InterPro" id="IPR010856">
    <property type="entry name" value="Gig2-like"/>
</dbReference>
<evidence type="ECO:0008006" key="4">
    <source>
        <dbReference type="Google" id="ProtNLM"/>
    </source>
</evidence>
<accession>A0A8H4RA08</accession>